<evidence type="ECO:0000313" key="2">
    <source>
        <dbReference type="EMBL" id="RHW38694.1"/>
    </source>
</evidence>
<dbReference type="Proteomes" id="UP000265692">
    <property type="component" value="Unassembled WGS sequence"/>
</dbReference>
<gene>
    <name evidence="2" type="ORF">D1B33_07420</name>
</gene>
<dbReference type="EMBL" id="QWEI01000002">
    <property type="protein sequence ID" value="RHW38694.1"/>
    <property type="molecule type" value="Genomic_DNA"/>
</dbReference>
<protein>
    <submittedName>
        <fullName evidence="2">Uncharacterized protein</fullName>
    </submittedName>
</protein>
<organism evidence="2 3">
    <name type="scientific">Ureibacillus yapensis</name>
    <dbReference type="NCBI Taxonomy" id="2304605"/>
    <lineage>
        <taxon>Bacteria</taxon>
        <taxon>Bacillati</taxon>
        <taxon>Bacillota</taxon>
        <taxon>Bacilli</taxon>
        <taxon>Bacillales</taxon>
        <taxon>Caryophanaceae</taxon>
        <taxon>Ureibacillus</taxon>
    </lineage>
</organism>
<dbReference type="OrthoDB" id="2944087at2"/>
<evidence type="ECO:0000256" key="1">
    <source>
        <dbReference type="SAM" id="Coils"/>
    </source>
</evidence>
<name>A0A396SBJ3_9BACL</name>
<reference evidence="2 3" key="1">
    <citation type="submission" date="2018-08" db="EMBL/GenBank/DDBJ databases">
        <title>Lysinibacillus sp. YLB-03 draft genome sequence.</title>
        <authorList>
            <person name="Yu L."/>
        </authorList>
    </citation>
    <scope>NUCLEOTIDE SEQUENCE [LARGE SCALE GENOMIC DNA]</scope>
    <source>
        <strain evidence="2 3">YLB-03</strain>
    </source>
</reference>
<accession>A0A396SBJ3</accession>
<dbReference type="RefSeq" id="WP_118875725.1">
    <property type="nucleotide sequence ID" value="NZ_QWEI01000002.1"/>
</dbReference>
<keyword evidence="3" id="KW-1185">Reference proteome</keyword>
<proteinExistence type="predicted"/>
<feature type="coiled-coil region" evidence="1">
    <location>
        <begin position="723"/>
        <end position="750"/>
    </location>
</feature>
<comment type="caution">
    <text evidence="2">The sequence shown here is derived from an EMBL/GenBank/DDBJ whole genome shotgun (WGS) entry which is preliminary data.</text>
</comment>
<sequence>MNFRQTKLLRDRFGTPVPQLWDPTNEKWVPITEENMGGEEYVLPIASKAALGGIKPDGVTIIVDPISGEASSAFSQEDLNTAIEPKADKTYVDEQLDLITEPSSSTQTLPTGTSAIISPIISEVDLEIKGRTLASAGNADLVDGGKYVISDPSYTVKEPSGTTRKGVSKFQFSDTPKTVPAATFKDKVKGSLVENPHKAFFFLGTSVVKSQSGFVDEVSQSLYDGAASDDGNSGSISFNSAGNRVQLMFAFNLVAHIEKSIGTIDSANKVQWIIDNVEKIDAKFYGYGEGSTGADITFGIWSFTAGSWESNIGHGMVSTTVGLPISRTDLANVVGTDGFVKFNAYSGKSDGVVAAKVAVAYIKVDVTLKSGLTFPTKPGIVKLSTFEGKVSGSTVENPHKATFNLSLTTLGTPTSINAEDTNTDYGFIKALDFSTGALLTFESGMIAQKLFTFDVIADFERNIGKIPGATLAEKVTWAKANLTNIIANFYGTGRGPSGYSVTLGYWRPGLSSFSQNIVYTSSSDMTKNAVPIPASEIDANGKVYLIAHAPASDGTTFSRVNTNFVSLEFEVKASAAFTDPLVPLYKVTDTEYSKILAEWDATKVATMYPKLNTPLQHLSNPFVRAVGEGLTTELTTSDIVLGQFGTSQDRLYKDGGTWKVDKFVDTDSSTPKLLDTPATIDVSDKVSGDVWLKGNTQLEIGSTVKVTPLGVELTYSNSIRSSLDETVLETRELKRQLTEVLERLSALENV</sequence>
<keyword evidence="1" id="KW-0175">Coiled coil</keyword>
<evidence type="ECO:0000313" key="3">
    <source>
        <dbReference type="Proteomes" id="UP000265692"/>
    </source>
</evidence>
<dbReference type="AlphaFoldDB" id="A0A396SBJ3"/>